<dbReference type="GeneID" id="90513139"/>
<evidence type="ECO:0000313" key="1">
    <source>
        <dbReference type="EMBL" id="CAX60703.1"/>
    </source>
</evidence>
<gene>
    <name evidence="1" type="ordered locus">EbC_31720</name>
</gene>
<reference evidence="1 2" key="1">
    <citation type="journal article" date="2010" name="BMC Genomics">
        <title>Genome comparison of the epiphytic bacteria Erwinia billingiae and E. tasmaniensis with the pear pathogen E. pyrifoliae.</title>
        <authorList>
            <person name="Kube M."/>
            <person name="Migdoll A.M."/>
            <person name="Gehring I."/>
            <person name="Heitmann K."/>
            <person name="Mayer Y."/>
            <person name="Kuhl H."/>
            <person name="Knaust F."/>
            <person name="Geider K."/>
            <person name="Reinhardt R."/>
        </authorList>
    </citation>
    <scope>NUCLEOTIDE SEQUENCE [LARGE SCALE GENOMIC DNA]</scope>
    <source>
        <strain evidence="1 2">Eb661</strain>
    </source>
</reference>
<sequence>MAQVTVHETKDEEVKAPAVKDNQVKDSKGRLITLRELDPLQESRLTVAVGAEMAMNVMYMNLYAFPVAAVAEIDGDDYAVPQNAKQVETMLSILGKEGLKAVTKYLRVKSEEESAADAVDAAAKN</sequence>
<keyword evidence="2" id="KW-1185">Reference proteome</keyword>
<dbReference type="HOGENOM" id="CLU_1989215_0_0_6"/>
<protein>
    <recommendedName>
        <fullName evidence="3">Phage protein</fullName>
    </recommendedName>
</protein>
<organism evidence="2">
    <name type="scientific">Erwinia billingiae (strain Eb661)</name>
    <dbReference type="NCBI Taxonomy" id="634500"/>
    <lineage>
        <taxon>Bacteria</taxon>
        <taxon>Pseudomonadati</taxon>
        <taxon>Pseudomonadota</taxon>
        <taxon>Gammaproteobacteria</taxon>
        <taxon>Enterobacterales</taxon>
        <taxon>Erwiniaceae</taxon>
        <taxon>Erwinia</taxon>
    </lineage>
</organism>
<dbReference type="eggNOG" id="ENOG5033K6X">
    <property type="taxonomic scope" value="Bacteria"/>
</dbReference>
<dbReference type="RefSeq" id="WP_013203188.1">
    <property type="nucleotide sequence ID" value="NC_014306.1"/>
</dbReference>
<dbReference type="EMBL" id="FP236843">
    <property type="protein sequence ID" value="CAX60703.1"/>
    <property type="molecule type" value="Genomic_DNA"/>
</dbReference>
<dbReference type="AlphaFoldDB" id="D8MV46"/>
<dbReference type="STRING" id="634500.EbC_31720"/>
<proteinExistence type="predicted"/>
<dbReference type="Proteomes" id="UP000008793">
    <property type="component" value="Chromosome"/>
</dbReference>
<dbReference type="KEGG" id="ebi:EbC_31720"/>
<evidence type="ECO:0008006" key="3">
    <source>
        <dbReference type="Google" id="ProtNLM"/>
    </source>
</evidence>
<accession>D8MV46</accession>
<name>D8MV46_ERWBE</name>
<evidence type="ECO:0000313" key="2">
    <source>
        <dbReference type="Proteomes" id="UP000008793"/>
    </source>
</evidence>